<keyword evidence="2 6" id="KW-0812">Transmembrane</keyword>
<feature type="transmembrane region" description="Helical" evidence="6">
    <location>
        <begin position="234"/>
        <end position="250"/>
    </location>
</feature>
<feature type="transmembrane region" description="Helical" evidence="6">
    <location>
        <begin position="403"/>
        <end position="425"/>
    </location>
</feature>
<dbReference type="STRING" id="94869.SAMN04488529_10283"/>
<dbReference type="RefSeq" id="WP_089966703.1">
    <property type="nucleotide sequence ID" value="NZ_FNJM01000002.1"/>
</dbReference>
<dbReference type="GO" id="GO:0051301">
    <property type="term" value="P:cell division"/>
    <property type="evidence" value="ECO:0007669"/>
    <property type="project" value="UniProtKB-KW"/>
</dbReference>
<dbReference type="GO" id="GO:0005886">
    <property type="term" value="C:plasma membrane"/>
    <property type="evidence" value="ECO:0007669"/>
    <property type="project" value="TreeGrafter"/>
</dbReference>
<evidence type="ECO:0000256" key="1">
    <source>
        <dbReference type="ARBA" id="ARBA00004141"/>
    </source>
</evidence>
<protein>
    <submittedName>
        <fullName evidence="7">Cell division protein FtsW, lipid II flippase</fullName>
    </submittedName>
</protein>
<evidence type="ECO:0000256" key="6">
    <source>
        <dbReference type="SAM" id="Phobius"/>
    </source>
</evidence>
<name>A0A1H0PWI8_9CLOT</name>
<dbReference type="GO" id="GO:0015648">
    <property type="term" value="F:lipid-linked peptidoglycan transporter activity"/>
    <property type="evidence" value="ECO:0007669"/>
    <property type="project" value="TreeGrafter"/>
</dbReference>
<comment type="subcellular location">
    <subcellularLocation>
        <location evidence="1">Membrane</location>
        <topology evidence="1">Multi-pass membrane protein</topology>
    </subcellularLocation>
</comment>
<keyword evidence="4 6" id="KW-1133">Transmembrane helix</keyword>
<keyword evidence="7" id="KW-0132">Cell division</keyword>
<dbReference type="PANTHER" id="PTHR30474">
    <property type="entry name" value="CELL CYCLE PROTEIN"/>
    <property type="match status" value="1"/>
</dbReference>
<evidence type="ECO:0000256" key="3">
    <source>
        <dbReference type="ARBA" id="ARBA00022960"/>
    </source>
</evidence>
<feature type="transmembrane region" description="Helical" evidence="6">
    <location>
        <begin position="211"/>
        <end position="228"/>
    </location>
</feature>
<feature type="transmembrane region" description="Helical" evidence="6">
    <location>
        <begin position="115"/>
        <end position="135"/>
    </location>
</feature>
<proteinExistence type="predicted"/>
<dbReference type="Proteomes" id="UP000198597">
    <property type="component" value="Unassembled WGS sequence"/>
</dbReference>
<evidence type="ECO:0000256" key="4">
    <source>
        <dbReference type="ARBA" id="ARBA00022989"/>
    </source>
</evidence>
<dbReference type="OrthoDB" id="9802195at2"/>
<evidence type="ECO:0000256" key="2">
    <source>
        <dbReference type="ARBA" id="ARBA00022692"/>
    </source>
</evidence>
<evidence type="ECO:0000313" key="7">
    <source>
        <dbReference type="EMBL" id="SDP08848.1"/>
    </source>
</evidence>
<reference evidence="7 8" key="1">
    <citation type="submission" date="2016-10" db="EMBL/GenBank/DDBJ databases">
        <authorList>
            <person name="de Groot N.N."/>
        </authorList>
    </citation>
    <scope>NUCLEOTIDE SEQUENCE [LARGE SCALE GENOMIC DNA]</scope>
    <source>
        <strain evidence="7 8">DSM 12272</strain>
    </source>
</reference>
<dbReference type="EMBL" id="FNJM01000002">
    <property type="protein sequence ID" value="SDP08848.1"/>
    <property type="molecule type" value="Genomic_DNA"/>
</dbReference>
<dbReference type="GO" id="GO:0008360">
    <property type="term" value="P:regulation of cell shape"/>
    <property type="evidence" value="ECO:0007669"/>
    <property type="project" value="UniProtKB-KW"/>
</dbReference>
<dbReference type="Pfam" id="PF01098">
    <property type="entry name" value="FTSW_RODA_SPOVE"/>
    <property type="match status" value="1"/>
</dbReference>
<keyword evidence="5 6" id="KW-0472">Membrane</keyword>
<dbReference type="InterPro" id="IPR047928">
    <property type="entry name" value="Perm_prefix_1"/>
</dbReference>
<dbReference type="InterPro" id="IPR001182">
    <property type="entry name" value="FtsW/RodA"/>
</dbReference>
<keyword evidence="7" id="KW-0131">Cell cycle</keyword>
<evidence type="ECO:0000256" key="5">
    <source>
        <dbReference type="ARBA" id="ARBA00023136"/>
    </source>
</evidence>
<feature type="transmembrane region" description="Helical" evidence="6">
    <location>
        <begin position="370"/>
        <end position="391"/>
    </location>
</feature>
<keyword evidence="3" id="KW-0133">Cell shape</keyword>
<accession>A0A1H0PWI8</accession>
<feature type="transmembrane region" description="Helical" evidence="6">
    <location>
        <begin position="177"/>
        <end position="199"/>
    </location>
</feature>
<keyword evidence="8" id="KW-1185">Reference proteome</keyword>
<dbReference type="NCBIfam" id="NF038403">
    <property type="entry name" value="perm_prefix_1"/>
    <property type="match status" value="1"/>
</dbReference>
<dbReference type="AlphaFoldDB" id="A0A1H0PWI8"/>
<organism evidence="7 8">
    <name type="scientific">Clostridium gasigenes</name>
    <dbReference type="NCBI Taxonomy" id="94869"/>
    <lineage>
        <taxon>Bacteria</taxon>
        <taxon>Bacillati</taxon>
        <taxon>Bacillota</taxon>
        <taxon>Clostridia</taxon>
        <taxon>Eubacteriales</taxon>
        <taxon>Clostridiaceae</taxon>
        <taxon>Clostridium</taxon>
    </lineage>
</organism>
<feature type="transmembrane region" description="Helical" evidence="6">
    <location>
        <begin position="147"/>
        <end position="165"/>
    </location>
</feature>
<dbReference type="PANTHER" id="PTHR30474:SF1">
    <property type="entry name" value="PEPTIDOGLYCAN GLYCOSYLTRANSFERASE MRDB"/>
    <property type="match status" value="1"/>
</dbReference>
<gene>
    <name evidence="7" type="ORF">SAMN04488529_10283</name>
</gene>
<feature type="transmembrane region" description="Helical" evidence="6">
    <location>
        <begin position="82"/>
        <end position="103"/>
    </location>
</feature>
<evidence type="ECO:0000313" key="8">
    <source>
        <dbReference type="Proteomes" id="UP000198597"/>
    </source>
</evidence>
<feature type="transmembrane region" description="Helical" evidence="6">
    <location>
        <begin position="255"/>
        <end position="275"/>
    </location>
</feature>
<dbReference type="GO" id="GO:0032153">
    <property type="term" value="C:cell division site"/>
    <property type="evidence" value="ECO:0007669"/>
    <property type="project" value="TreeGrafter"/>
</dbReference>
<feature type="transmembrane region" description="Helical" evidence="6">
    <location>
        <begin position="329"/>
        <end position="358"/>
    </location>
</feature>
<sequence length="435" mass="48441">MQSIDNKMVDEYVNNVCGLVKNKKVHENIKEELLSHIEEIIEEAVADGKSEEEAINCALLQMGSFDIVGSSLNKVHKAAPDWILLLMTSVFILFSIFTLGFMVKNDSTGLMESPLVRTTICLIIGIVGVFVMLKIDYRSLKKYSKNIYVGTMIISILVLYIATAVNDGFGLICFESISFDIFKIFSITPVLFIFSLAGIFENYDWSNIKRVLIGFALAFLPCMTFIFTQSLTNTIIYTIAVITLITVSGIGLRHILIYTGALGVAFVLYILQAQYRIDRMFSFLRPLDNTDGPGWMRNQIATLRSSAGLFGQGGNYAQDMLPLANSDYILTYIIYTFGWIIGIILLALVLAFIIRIGFVGVNTKNKYGKLIASGFCGLFAAQFLLNILMNLNLSPAFAVGMPFISYSGTGLIINMFTIGIITNVYKWRNTPYITD</sequence>